<accession>A0A9Q0KLZ5</accession>
<dbReference type="Gene3D" id="3.20.20.80">
    <property type="entry name" value="Glycosidases"/>
    <property type="match status" value="1"/>
</dbReference>
<keyword evidence="3 5" id="KW-0326">Glycosidase</keyword>
<reference evidence="7" key="1">
    <citation type="journal article" date="2023" name="Plant J.">
        <title>The genome of the king protea, Protea cynaroides.</title>
        <authorList>
            <person name="Chang J."/>
            <person name="Duong T.A."/>
            <person name="Schoeman C."/>
            <person name="Ma X."/>
            <person name="Roodt D."/>
            <person name="Barker N."/>
            <person name="Li Z."/>
            <person name="Van de Peer Y."/>
            <person name="Mizrachi E."/>
        </authorList>
    </citation>
    <scope>NUCLEOTIDE SEQUENCE</scope>
    <source>
        <tissue evidence="7">Young leaves</tissue>
    </source>
</reference>
<dbReference type="EMBL" id="JAMYWD010000004">
    <property type="protein sequence ID" value="KAJ4972669.1"/>
    <property type="molecule type" value="Genomic_DNA"/>
</dbReference>
<dbReference type="Proteomes" id="UP001141806">
    <property type="component" value="Unassembled WGS sequence"/>
</dbReference>
<evidence type="ECO:0000256" key="5">
    <source>
        <dbReference type="RuleBase" id="RU004336"/>
    </source>
</evidence>
<sequence>MDAIWLPTLLLLVGSLLIAFGLCYGMKGNNLPSPKEVVDLYKSKNITRMRLYGPNQAILEALKDSNIELMMDVPISDLQNLANSNITEIDWILVNVMNYLLDFMLSLLATWLITFVLPAMQYIYNAILAFGLQDQIKVSTVINTQLLGTSYTPSQGAFRADVRSFIHPILLFLVQKESYLQIDTSLDYAWFTFQSSQPVVVQDGDLGYQNLFDSMVDSLYSAVEMVVEIVVSETGWPSAGGIGATTENAKIYNSNLIQHVKGGTPKRPGKAIETYVFSMFDENQKNNIEIDKEEVEEGVDFYCFTERRSSISFGVTTMATEPNLSSWTDMLLTFMKFLEQTAPSALFPARRRVVSTEED</sequence>
<comment type="similarity">
    <text evidence="1 4">Belongs to the glycosyl hydrolase 17 family.</text>
</comment>
<dbReference type="PROSITE" id="PS00587">
    <property type="entry name" value="GLYCOSYL_HYDROL_F17"/>
    <property type="match status" value="1"/>
</dbReference>
<evidence type="ECO:0000256" key="6">
    <source>
        <dbReference type="SAM" id="SignalP"/>
    </source>
</evidence>
<feature type="chain" id="PRO_5040267112" description="Glucan endo-1,3-beta-D-glucosidase" evidence="6">
    <location>
        <begin position="26"/>
        <end position="359"/>
    </location>
</feature>
<dbReference type="Pfam" id="PF00332">
    <property type="entry name" value="Glyco_hydro_17"/>
    <property type="match status" value="1"/>
</dbReference>
<proteinExistence type="inferred from homology"/>
<keyword evidence="2 5" id="KW-0378">Hydrolase</keyword>
<dbReference type="GO" id="GO:0004553">
    <property type="term" value="F:hydrolase activity, hydrolyzing O-glycosyl compounds"/>
    <property type="evidence" value="ECO:0007669"/>
    <property type="project" value="InterPro"/>
</dbReference>
<name>A0A9Q0KLZ5_9MAGN</name>
<feature type="signal peptide" evidence="6">
    <location>
        <begin position="1"/>
        <end position="25"/>
    </location>
</feature>
<dbReference type="OrthoDB" id="941679at2759"/>
<dbReference type="InterPro" id="IPR044965">
    <property type="entry name" value="Glyco_hydro_17_plant"/>
</dbReference>
<gene>
    <name evidence="7" type="ORF">NE237_005843</name>
</gene>
<evidence type="ECO:0000313" key="7">
    <source>
        <dbReference type="EMBL" id="KAJ4972669.1"/>
    </source>
</evidence>
<evidence type="ECO:0000256" key="3">
    <source>
        <dbReference type="ARBA" id="ARBA00023295"/>
    </source>
</evidence>
<evidence type="ECO:0008006" key="9">
    <source>
        <dbReference type="Google" id="ProtNLM"/>
    </source>
</evidence>
<evidence type="ECO:0000313" key="8">
    <source>
        <dbReference type="Proteomes" id="UP001141806"/>
    </source>
</evidence>
<dbReference type="InterPro" id="IPR000490">
    <property type="entry name" value="Glyco_hydro_17"/>
</dbReference>
<organism evidence="7 8">
    <name type="scientific">Protea cynaroides</name>
    <dbReference type="NCBI Taxonomy" id="273540"/>
    <lineage>
        <taxon>Eukaryota</taxon>
        <taxon>Viridiplantae</taxon>
        <taxon>Streptophyta</taxon>
        <taxon>Embryophyta</taxon>
        <taxon>Tracheophyta</taxon>
        <taxon>Spermatophyta</taxon>
        <taxon>Magnoliopsida</taxon>
        <taxon>Proteales</taxon>
        <taxon>Proteaceae</taxon>
        <taxon>Protea</taxon>
    </lineage>
</organism>
<dbReference type="SUPFAM" id="SSF51445">
    <property type="entry name" value="(Trans)glycosidases"/>
    <property type="match status" value="1"/>
</dbReference>
<keyword evidence="8" id="KW-1185">Reference proteome</keyword>
<evidence type="ECO:0000256" key="2">
    <source>
        <dbReference type="ARBA" id="ARBA00022801"/>
    </source>
</evidence>
<dbReference type="GO" id="GO:0005975">
    <property type="term" value="P:carbohydrate metabolic process"/>
    <property type="evidence" value="ECO:0007669"/>
    <property type="project" value="InterPro"/>
</dbReference>
<dbReference type="PANTHER" id="PTHR32227">
    <property type="entry name" value="GLUCAN ENDO-1,3-BETA-GLUCOSIDASE BG1-RELATED-RELATED"/>
    <property type="match status" value="1"/>
</dbReference>
<protein>
    <recommendedName>
        <fullName evidence="9">Glucan endo-1,3-beta-D-glucosidase</fullName>
    </recommendedName>
</protein>
<keyword evidence="6" id="KW-0732">Signal</keyword>
<comment type="caution">
    <text evidence="7">The sequence shown here is derived from an EMBL/GenBank/DDBJ whole genome shotgun (WGS) entry which is preliminary data.</text>
</comment>
<evidence type="ECO:0000256" key="4">
    <source>
        <dbReference type="RuleBase" id="RU004335"/>
    </source>
</evidence>
<dbReference type="InterPro" id="IPR017853">
    <property type="entry name" value="GH"/>
</dbReference>
<dbReference type="AlphaFoldDB" id="A0A9Q0KLZ5"/>
<evidence type="ECO:0000256" key="1">
    <source>
        <dbReference type="ARBA" id="ARBA00008773"/>
    </source>
</evidence>